<evidence type="ECO:0000256" key="7">
    <source>
        <dbReference type="SAM" id="Phobius"/>
    </source>
</evidence>
<protein>
    <submittedName>
        <fullName evidence="9">Inner membrane transport protein yajR</fullName>
    </submittedName>
    <submittedName>
        <fullName evidence="10">MFS family arabinose efflux permease</fullName>
    </submittedName>
</protein>
<feature type="transmembrane region" description="Helical" evidence="7">
    <location>
        <begin position="12"/>
        <end position="33"/>
    </location>
</feature>
<feature type="transmembrane region" description="Helical" evidence="7">
    <location>
        <begin position="215"/>
        <end position="235"/>
    </location>
</feature>
<feature type="transmembrane region" description="Helical" evidence="7">
    <location>
        <begin position="76"/>
        <end position="99"/>
    </location>
</feature>
<feature type="transmembrane region" description="Helical" evidence="7">
    <location>
        <begin position="105"/>
        <end position="123"/>
    </location>
</feature>
<comment type="subcellular location">
    <subcellularLocation>
        <location evidence="1">Cell membrane</location>
        <topology evidence="1">Multi-pass membrane protein</topology>
    </subcellularLocation>
</comment>
<reference evidence="9 11" key="1">
    <citation type="submission" date="2018-06" db="EMBL/GenBank/DDBJ databases">
        <authorList>
            <consortium name="Pathogen Informatics"/>
            <person name="Doyle S."/>
        </authorList>
    </citation>
    <scope>NUCLEOTIDE SEQUENCE [LARGE SCALE GENOMIC DNA]</scope>
    <source>
        <strain evidence="9 11">NCTC11159</strain>
    </source>
</reference>
<evidence type="ECO:0000313" key="9">
    <source>
        <dbReference type="EMBL" id="STQ89124.1"/>
    </source>
</evidence>
<feature type="transmembrane region" description="Helical" evidence="7">
    <location>
        <begin position="339"/>
        <end position="359"/>
    </location>
</feature>
<dbReference type="PANTHER" id="PTHR23517">
    <property type="entry name" value="RESISTANCE PROTEIN MDTM, PUTATIVE-RELATED-RELATED"/>
    <property type="match status" value="1"/>
</dbReference>
<dbReference type="Gene3D" id="3.30.70.100">
    <property type="match status" value="1"/>
</dbReference>
<gene>
    <name evidence="9" type="primary">yajR</name>
    <name evidence="10" type="ORF">EV682_101116</name>
    <name evidence="9" type="ORF">NCTC11159_00135</name>
</gene>
<feature type="transmembrane region" description="Helical" evidence="7">
    <location>
        <begin position="278"/>
        <end position="296"/>
    </location>
</feature>
<dbReference type="OrthoDB" id="9764259at2"/>
<evidence type="ECO:0000256" key="5">
    <source>
        <dbReference type="ARBA" id="ARBA00022989"/>
    </source>
</evidence>
<dbReference type="Pfam" id="PF07690">
    <property type="entry name" value="MFS_1"/>
    <property type="match status" value="1"/>
</dbReference>
<sequence>MNPIELRASLGLAGLYALRMLGMFLILPVFAVYAGKLPGGDNHTMVGLAFGAYGLTQALLQLPFGMWSDRVGRKKVIYIGLALFALGSVMCAMADHVAWLIVGRAVQGAGAISAAITALLADLTREENRTKAMAMIGGSIASTFAISLVAAPTLAAWIGLPGIFLLTALLTIAAMIGVRQIIPDPIVSRFHSDAEISATRLPAVLRHPQLLRMNYGVFALHAAQMAMFTVMPLLLTKLGGISLEHHWWVYLPVVLVSFVLMVPAVIYGEKKQHLKEVFIFAISLMLLAQLGMALYMPDLTMIVVWLSVYFIAFNILEATQPSLISKIAPSDAKGTAMGVYNTCQSLSMFLGSAIAGWLYQQHGSVTGVFLMCAALMVIWLFFAAGMQPPLPVKTQMFHIGDNWAGDGQALSVKLAAIDGVKEAVVLIDERVALLKVLQTGWDEAAARQLIEETAGLTTPSAP</sequence>
<dbReference type="InterPro" id="IPR036259">
    <property type="entry name" value="MFS_trans_sf"/>
</dbReference>
<dbReference type="AlphaFoldDB" id="A0A377Q1Q7"/>
<keyword evidence="5 7" id="KW-1133">Transmembrane helix</keyword>
<dbReference type="Proteomes" id="UP000295794">
    <property type="component" value="Unassembled WGS sequence"/>
</dbReference>
<feature type="transmembrane region" description="Helical" evidence="7">
    <location>
        <begin position="163"/>
        <end position="182"/>
    </location>
</feature>
<dbReference type="InterPro" id="IPR011701">
    <property type="entry name" value="MFS"/>
</dbReference>
<evidence type="ECO:0000256" key="3">
    <source>
        <dbReference type="ARBA" id="ARBA00022475"/>
    </source>
</evidence>
<keyword evidence="4 7" id="KW-0812">Transmembrane</keyword>
<proteinExistence type="predicted"/>
<dbReference type="EMBL" id="UGHR01000001">
    <property type="protein sequence ID" value="STQ89124.1"/>
    <property type="molecule type" value="Genomic_DNA"/>
</dbReference>
<dbReference type="RefSeq" id="WP_115225610.1">
    <property type="nucleotide sequence ID" value="NZ_CAWOLO010000001.1"/>
</dbReference>
<evidence type="ECO:0000313" key="11">
    <source>
        <dbReference type="Proteomes" id="UP000255108"/>
    </source>
</evidence>
<keyword evidence="12" id="KW-1185">Reference proteome</keyword>
<keyword evidence="6 7" id="KW-0472">Membrane</keyword>
<dbReference type="PANTHER" id="PTHR23517:SF2">
    <property type="entry name" value="MULTIDRUG RESISTANCE PROTEIN MDTH"/>
    <property type="match status" value="1"/>
</dbReference>
<feature type="transmembrane region" description="Helical" evidence="7">
    <location>
        <begin position="365"/>
        <end position="386"/>
    </location>
</feature>
<dbReference type="SUPFAM" id="SSF103473">
    <property type="entry name" value="MFS general substrate transporter"/>
    <property type="match status" value="1"/>
</dbReference>
<evidence type="ECO:0000313" key="12">
    <source>
        <dbReference type="Proteomes" id="UP000295794"/>
    </source>
</evidence>
<dbReference type="GO" id="GO:0022857">
    <property type="term" value="F:transmembrane transporter activity"/>
    <property type="evidence" value="ECO:0007669"/>
    <property type="project" value="InterPro"/>
</dbReference>
<evidence type="ECO:0000256" key="6">
    <source>
        <dbReference type="ARBA" id="ARBA00023136"/>
    </source>
</evidence>
<reference evidence="10 12" key="2">
    <citation type="submission" date="2019-03" db="EMBL/GenBank/DDBJ databases">
        <title>Genomic Encyclopedia of Type Strains, Phase IV (KMG-IV): sequencing the most valuable type-strain genomes for metagenomic binning, comparative biology and taxonomic classification.</title>
        <authorList>
            <person name="Goeker M."/>
        </authorList>
    </citation>
    <scope>NUCLEOTIDE SEQUENCE [LARGE SCALE GENOMIC DNA]</scope>
    <source>
        <strain evidence="10 12">DSM 3764</strain>
    </source>
</reference>
<dbReference type="Gene3D" id="1.20.1250.20">
    <property type="entry name" value="MFS general substrate transporter like domains"/>
    <property type="match status" value="1"/>
</dbReference>
<accession>A0A377Q1Q7</accession>
<dbReference type="Proteomes" id="UP000255108">
    <property type="component" value="Unassembled WGS sequence"/>
</dbReference>
<keyword evidence="2" id="KW-0813">Transport</keyword>
<evidence type="ECO:0000256" key="2">
    <source>
        <dbReference type="ARBA" id="ARBA00022448"/>
    </source>
</evidence>
<dbReference type="InterPro" id="IPR020846">
    <property type="entry name" value="MFS_dom"/>
</dbReference>
<organism evidence="9 11">
    <name type="scientific">Iodobacter fluviatilis</name>
    <dbReference type="NCBI Taxonomy" id="537"/>
    <lineage>
        <taxon>Bacteria</taxon>
        <taxon>Pseudomonadati</taxon>
        <taxon>Pseudomonadota</taxon>
        <taxon>Betaproteobacteria</taxon>
        <taxon>Neisseriales</taxon>
        <taxon>Chitinibacteraceae</taxon>
        <taxon>Iodobacter</taxon>
    </lineage>
</organism>
<feature type="domain" description="Major facilitator superfamily (MFS) profile" evidence="8">
    <location>
        <begin position="8"/>
        <end position="391"/>
    </location>
</feature>
<evidence type="ECO:0000259" key="8">
    <source>
        <dbReference type="PROSITE" id="PS50850"/>
    </source>
</evidence>
<dbReference type="EMBL" id="SMBT01000001">
    <property type="protein sequence ID" value="TCU90097.1"/>
    <property type="molecule type" value="Genomic_DNA"/>
</dbReference>
<dbReference type="PROSITE" id="PS50850">
    <property type="entry name" value="MFS"/>
    <property type="match status" value="1"/>
</dbReference>
<dbReference type="InterPro" id="IPR050171">
    <property type="entry name" value="MFS_Transporters"/>
</dbReference>
<dbReference type="CDD" id="cd17472">
    <property type="entry name" value="MFS_YajR_like"/>
    <property type="match status" value="1"/>
</dbReference>
<evidence type="ECO:0000256" key="1">
    <source>
        <dbReference type="ARBA" id="ARBA00004651"/>
    </source>
</evidence>
<dbReference type="GO" id="GO:0005886">
    <property type="term" value="C:plasma membrane"/>
    <property type="evidence" value="ECO:0007669"/>
    <property type="project" value="UniProtKB-SubCell"/>
</dbReference>
<feature type="transmembrane region" description="Helical" evidence="7">
    <location>
        <begin position="45"/>
        <end position="64"/>
    </location>
</feature>
<feature type="transmembrane region" description="Helical" evidence="7">
    <location>
        <begin position="247"/>
        <end position="266"/>
    </location>
</feature>
<evidence type="ECO:0000256" key="4">
    <source>
        <dbReference type="ARBA" id="ARBA00022692"/>
    </source>
</evidence>
<name>A0A377Q1Q7_9NEIS</name>
<keyword evidence="3" id="KW-1003">Cell membrane</keyword>
<evidence type="ECO:0000313" key="10">
    <source>
        <dbReference type="EMBL" id="TCU90097.1"/>
    </source>
</evidence>
<feature type="transmembrane region" description="Helical" evidence="7">
    <location>
        <begin position="302"/>
        <end position="319"/>
    </location>
</feature>
<feature type="transmembrane region" description="Helical" evidence="7">
    <location>
        <begin position="135"/>
        <end position="157"/>
    </location>
</feature>